<sequence>MSLPSPSASARALVTGASQGIGRAIARDLAKLGHSVILVARREQVLQEFAADLASRYGVTAEVRACDLSDPEQRGALIAEIADREVNIIINSAGTATFGPFMSQDWRREQQQFELNATAVFELTRAVLPGMLARREGAILNVGSTAGNVPIPNNATYVFTKAGVNAFTEALHYELKGTGVTCTLLAPGPVREAHIPAAEMTIVDRVVPGFLWTTYDACSVEALAALAASRRRVVPGPLSKLMHVLTAVLPTGVIAPVIGGFYKKMA</sequence>
<feature type="transmembrane region" description="Helical" evidence="4">
    <location>
        <begin position="241"/>
        <end position="262"/>
    </location>
</feature>
<keyword evidence="4" id="KW-0472">Membrane</keyword>
<keyword evidence="2" id="KW-0560">Oxidoreductase</keyword>
<dbReference type="CDD" id="cd05233">
    <property type="entry name" value="SDR_c"/>
    <property type="match status" value="1"/>
</dbReference>
<dbReference type="PRINTS" id="PR00081">
    <property type="entry name" value="GDHRDH"/>
</dbReference>
<dbReference type="Pfam" id="PF00106">
    <property type="entry name" value="adh_short"/>
    <property type="match status" value="1"/>
</dbReference>
<dbReference type="PIRSF" id="PIRSF000126">
    <property type="entry name" value="11-beta-HSD1"/>
    <property type="match status" value="1"/>
</dbReference>
<evidence type="ECO:0000259" key="5">
    <source>
        <dbReference type="SMART" id="SM00822"/>
    </source>
</evidence>
<evidence type="ECO:0000256" key="3">
    <source>
        <dbReference type="RuleBase" id="RU000363"/>
    </source>
</evidence>
<dbReference type="OrthoDB" id="9797538at2"/>
<protein>
    <submittedName>
        <fullName evidence="6">SDR family oxidoreductase</fullName>
    </submittedName>
</protein>
<dbReference type="PANTHER" id="PTHR44196">
    <property type="entry name" value="DEHYDROGENASE/REDUCTASE SDR FAMILY MEMBER 7B"/>
    <property type="match status" value="1"/>
</dbReference>
<evidence type="ECO:0000256" key="4">
    <source>
        <dbReference type="SAM" id="Phobius"/>
    </source>
</evidence>
<dbReference type="PANTHER" id="PTHR44196:SF2">
    <property type="entry name" value="SHORT-CHAIN DEHYDROGENASE-RELATED"/>
    <property type="match status" value="1"/>
</dbReference>
<dbReference type="Gene3D" id="3.40.50.720">
    <property type="entry name" value="NAD(P)-binding Rossmann-like Domain"/>
    <property type="match status" value="1"/>
</dbReference>
<organism evidence="6 7">
    <name type="scientific">Corynebacterium canis</name>
    <dbReference type="NCBI Taxonomy" id="679663"/>
    <lineage>
        <taxon>Bacteria</taxon>
        <taxon>Bacillati</taxon>
        <taxon>Actinomycetota</taxon>
        <taxon>Actinomycetes</taxon>
        <taxon>Mycobacteriales</taxon>
        <taxon>Corynebacteriaceae</taxon>
        <taxon>Corynebacterium</taxon>
    </lineage>
</organism>
<dbReference type="InterPro" id="IPR036291">
    <property type="entry name" value="NAD(P)-bd_dom_sf"/>
</dbReference>
<dbReference type="InterPro" id="IPR002347">
    <property type="entry name" value="SDR_fam"/>
</dbReference>
<dbReference type="Proteomes" id="UP000320791">
    <property type="component" value="Unassembled WGS sequence"/>
</dbReference>
<dbReference type="EMBL" id="VOHM01000009">
    <property type="protein sequence ID" value="TWT26489.1"/>
    <property type="molecule type" value="Genomic_DNA"/>
</dbReference>
<comment type="similarity">
    <text evidence="1 3">Belongs to the short-chain dehydrogenases/reductases (SDR) family.</text>
</comment>
<dbReference type="NCBIfam" id="NF040690">
    <property type="entry name" value="mycolate_SDR"/>
    <property type="match status" value="1"/>
</dbReference>
<proteinExistence type="inferred from homology"/>
<dbReference type="PRINTS" id="PR00080">
    <property type="entry name" value="SDRFAMILY"/>
</dbReference>
<evidence type="ECO:0000256" key="1">
    <source>
        <dbReference type="ARBA" id="ARBA00006484"/>
    </source>
</evidence>
<reference evidence="6 7" key="1">
    <citation type="submission" date="2019-08" db="EMBL/GenBank/DDBJ databases">
        <authorList>
            <person name="Lei W."/>
        </authorList>
    </citation>
    <scope>NUCLEOTIDE SEQUENCE [LARGE SCALE GENOMIC DNA]</scope>
    <source>
        <strain evidence="6 7">CCUG 58627</strain>
    </source>
</reference>
<evidence type="ECO:0000313" key="6">
    <source>
        <dbReference type="EMBL" id="TWT26489.1"/>
    </source>
</evidence>
<dbReference type="GO" id="GO:0016020">
    <property type="term" value="C:membrane"/>
    <property type="evidence" value="ECO:0007669"/>
    <property type="project" value="TreeGrafter"/>
</dbReference>
<dbReference type="RefSeq" id="WP_146324104.1">
    <property type="nucleotide sequence ID" value="NZ_BAABLR010000074.1"/>
</dbReference>
<dbReference type="AlphaFoldDB" id="A0A5C5UKX5"/>
<name>A0A5C5UKX5_9CORY</name>
<gene>
    <name evidence="6" type="ORF">FRX94_05355</name>
</gene>
<evidence type="ECO:0000313" key="7">
    <source>
        <dbReference type="Proteomes" id="UP000320791"/>
    </source>
</evidence>
<evidence type="ECO:0000256" key="2">
    <source>
        <dbReference type="ARBA" id="ARBA00023002"/>
    </source>
</evidence>
<dbReference type="SMART" id="SM00822">
    <property type="entry name" value="PKS_KR"/>
    <property type="match status" value="1"/>
</dbReference>
<accession>A0A5C5UKX5</accession>
<keyword evidence="4" id="KW-1133">Transmembrane helix</keyword>
<dbReference type="InterPro" id="IPR057326">
    <property type="entry name" value="KR_dom"/>
</dbReference>
<keyword evidence="7" id="KW-1185">Reference proteome</keyword>
<keyword evidence="4" id="KW-0812">Transmembrane</keyword>
<comment type="caution">
    <text evidence="6">The sequence shown here is derived from an EMBL/GenBank/DDBJ whole genome shotgun (WGS) entry which is preliminary data.</text>
</comment>
<dbReference type="SUPFAM" id="SSF51735">
    <property type="entry name" value="NAD(P)-binding Rossmann-fold domains"/>
    <property type="match status" value="1"/>
</dbReference>
<dbReference type="GO" id="GO:0016491">
    <property type="term" value="F:oxidoreductase activity"/>
    <property type="evidence" value="ECO:0007669"/>
    <property type="project" value="UniProtKB-KW"/>
</dbReference>
<feature type="domain" description="Ketoreductase" evidence="5">
    <location>
        <begin position="10"/>
        <end position="193"/>
    </location>
</feature>